<accession>A0A9P4MZY8</accession>
<keyword evidence="4 6" id="KW-1133">Transmembrane helix</keyword>
<feature type="transmembrane region" description="Helical" evidence="6">
    <location>
        <begin position="423"/>
        <end position="444"/>
    </location>
</feature>
<keyword evidence="2" id="KW-0813">Transport</keyword>
<evidence type="ECO:0000313" key="8">
    <source>
        <dbReference type="EMBL" id="KAF2264285.1"/>
    </source>
</evidence>
<proteinExistence type="predicted"/>
<comment type="subcellular location">
    <subcellularLocation>
        <location evidence="1">Membrane</location>
        <topology evidence="1">Multi-pass membrane protein</topology>
    </subcellularLocation>
</comment>
<evidence type="ECO:0000256" key="6">
    <source>
        <dbReference type="SAM" id="Phobius"/>
    </source>
</evidence>
<evidence type="ECO:0000259" key="7">
    <source>
        <dbReference type="PROSITE" id="PS50850"/>
    </source>
</evidence>
<dbReference type="PANTHER" id="PTHR23502">
    <property type="entry name" value="MAJOR FACILITATOR SUPERFAMILY"/>
    <property type="match status" value="1"/>
</dbReference>
<dbReference type="Gene3D" id="1.20.1720.10">
    <property type="entry name" value="Multidrug resistance protein D"/>
    <property type="match status" value="1"/>
</dbReference>
<dbReference type="InterPro" id="IPR020846">
    <property type="entry name" value="MFS_dom"/>
</dbReference>
<feature type="transmembrane region" description="Helical" evidence="6">
    <location>
        <begin position="239"/>
        <end position="260"/>
    </location>
</feature>
<dbReference type="InterPro" id="IPR011701">
    <property type="entry name" value="MFS"/>
</dbReference>
<dbReference type="Gene3D" id="1.20.1250.20">
    <property type="entry name" value="MFS general substrate transporter like domains"/>
    <property type="match status" value="1"/>
</dbReference>
<evidence type="ECO:0000256" key="4">
    <source>
        <dbReference type="ARBA" id="ARBA00022989"/>
    </source>
</evidence>
<organism evidence="8 9">
    <name type="scientific">Lojkania enalia</name>
    <dbReference type="NCBI Taxonomy" id="147567"/>
    <lineage>
        <taxon>Eukaryota</taxon>
        <taxon>Fungi</taxon>
        <taxon>Dikarya</taxon>
        <taxon>Ascomycota</taxon>
        <taxon>Pezizomycotina</taxon>
        <taxon>Dothideomycetes</taxon>
        <taxon>Pleosporomycetidae</taxon>
        <taxon>Pleosporales</taxon>
        <taxon>Pleosporales incertae sedis</taxon>
        <taxon>Lojkania</taxon>
    </lineage>
</organism>
<dbReference type="SUPFAM" id="SSF103473">
    <property type="entry name" value="MFS general substrate transporter"/>
    <property type="match status" value="1"/>
</dbReference>
<evidence type="ECO:0000256" key="2">
    <source>
        <dbReference type="ARBA" id="ARBA00022448"/>
    </source>
</evidence>
<feature type="transmembrane region" description="Helical" evidence="6">
    <location>
        <begin position="32"/>
        <end position="55"/>
    </location>
</feature>
<keyword evidence="9" id="KW-1185">Reference proteome</keyword>
<feature type="transmembrane region" description="Helical" evidence="6">
    <location>
        <begin position="333"/>
        <end position="351"/>
    </location>
</feature>
<comment type="caution">
    <text evidence="8">The sequence shown here is derived from an EMBL/GenBank/DDBJ whole genome shotgun (WGS) entry which is preliminary data.</text>
</comment>
<feature type="transmembrane region" description="Helical" evidence="6">
    <location>
        <begin position="363"/>
        <end position="387"/>
    </location>
</feature>
<dbReference type="Proteomes" id="UP000800093">
    <property type="component" value="Unassembled WGS sequence"/>
</dbReference>
<protein>
    <submittedName>
        <fullName evidence="8">MFS general substrate transporter</fullName>
    </submittedName>
</protein>
<dbReference type="GO" id="GO:0022857">
    <property type="term" value="F:transmembrane transporter activity"/>
    <property type="evidence" value="ECO:0007669"/>
    <property type="project" value="InterPro"/>
</dbReference>
<sequence>MVFIAAFAALFSPFSSTIYYPALQPLAQELHVSNSLITLTITTFLFFQGLAPAFIGAFSDASGRRPAYLVCFIIYMAANIGLALQKNYAALLVLRCVQSSGSSGTVALANAVVADVSLPHERGRWMGWANAAGLLGPTIGPIIGGLLSQYLGWRAIFWFLTIFGGVYLLPILFFFPESCRNVVGNGARRPLKWDQCFLDPLLQKRIDAEPSTMCPPIAPHPLRFPNPLKTFVVFLEKEACLILIASSFYFAGFYGLMACLPSQFEENYHLNSLQIGLCFLASGIGGSLAALISGRLMDKNFRRHARKLGLDARDTRRIRSLSSFPIEAARLEIALPLVVVGAAMILAFGWVMHFRVYLAGPLIFLFFIGFTLTGAFTIMTTLIVDLFPEKPATAAAAGNMSRCWLGAGATAVVVPMIERIGMGWTSTFIAGLWIVWVPALMAVVRWGPGMRKRKEEKLKSREERRG</sequence>
<feature type="transmembrane region" description="Helical" evidence="6">
    <location>
        <begin position="125"/>
        <end position="143"/>
    </location>
</feature>
<evidence type="ECO:0000256" key="1">
    <source>
        <dbReference type="ARBA" id="ARBA00004141"/>
    </source>
</evidence>
<dbReference type="FunFam" id="1.20.1720.10:FF:000009">
    <property type="entry name" value="MFS multidrug transporter"/>
    <property type="match status" value="1"/>
</dbReference>
<evidence type="ECO:0000313" key="9">
    <source>
        <dbReference type="Proteomes" id="UP000800093"/>
    </source>
</evidence>
<dbReference type="InterPro" id="IPR036259">
    <property type="entry name" value="MFS_trans_sf"/>
</dbReference>
<feature type="domain" description="Major facilitator superfamily (MFS) profile" evidence="7">
    <location>
        <begin position="1"/>
        <end position="454"/>
    </location>
</feature>
<gene>
    <name evidence="8" type="ORF">CC78DRAFT_553603</name>
</gene>
<keyword evidence="5 6" id="KW-0472">Membrane</keyword>
<feature type="transmembrane region" description="Helical" evidence="6">
    <location>
        <begin position="67"/>
        <end position="84"/>
    </location>
</feature>
<dbReference type="PROSITE" id="PS50850">
    <property type="entry name" value="MFS"/>
    <property type="match status" value="1"/>
</dbReference>
<feature type="transmembrane region" description="Helical" evidence="6">
    <location>
        <begin position="155"/>
        <end position="175"/>
    </location>
</feature>
<evidence type="ECO:0000256" key="3">
    <source>
        <dbReference type="ARBA" id="ARBA00022692"/>
    </source>
</evidence>
<dbReference type="Pfam" id="PF07690">
    <property type="entry name" value="MFS_1"/>
    <property type="match status" value="1"/>
</dbReference>
<name>A0A9P4MZY8_9PLEO</name>
<reference evidence="9" key="1">
    <citation type="journal article" date="2020" name="Stud. Mycol.">
        <title>101 Dothideomycetes genomes: A test case for predicting lifestyles and emergence of pathogens.</title>
        <authorList>
            <person name="Haridas S."/>
            <person name="Albert R."/>
            <person name="Binder M."/>
            <person name="Bloem J."/>
            <person name="LaButti K."/>
            <person name="Salamov A."/>
            <person name="Andreopoulos B."/>
            <person name="Baker S."/>
            <person name="Barry K."/>
            <person name="Bills G."/>
            <person name="Bluhm B."/>
            <person name="Cannon C."/>
            <person name="Castanera R."/>
            <person name="Culley D."/>
            <person name="Daum C."/>
            <person name="Ezra D."/>
            <person name="Gonzalez J."/>
            <person name="Henrissat B."/>
            <person name="Kuo A."/>
            <person name="Liang C."/>
            <person name="Lipzen A."/>
            <person name="Lutzoni F."/>
            <person name="Magnuson J."/>
            <person name="Mondo S."/>
            <person name="Nolan M."/>
            <person name="Ohm R."/>
            <person name="Pangilinan J."/>
            <person name="Park H.-J."/>
            <person name="Ramirez L."/>
            <person name="Alfaro M."/>
            <person name="Sun H."/>
            <person name="Tritt A."/>
            <person name="Yoshinaga Y."/>
            <person name="Zwiers L.-H."/>
            <person name="Turgeon B."/>
            <person name="Goodwin S."/>
            <person name="Spatafora J."/>
            <person name="Crous P."/>
            <person name="Grigoriev I."/>
        </authorList>
    </citation>
    <scope>NUCLEOTIDE SEQUENCE [LARGE SCALE GENOMIC DNA]</scope>
    <source>
        <strain evidence="9">CBS 304.66</strain>
    </source>
</reference>
<feature type="transmembrane region" description="Helical" evidence="6">
    <location>
        <begin position="272"/>
        <end position="297"/>
    </location>
</feature>
<evidence type="ECO:0000256" key="5">
    <source>
        <dbReference type="ARBA" id="ARBA00023136"/>
    </source>
</evidence>
<dbReference type="AlphaFoldDB" id="A0A9P4MZY8"/>
<keyword evidence="3 6" id="KW-0812">Transmembrane</keyword>
<dbReference type="EMBL" id="ML986617">
    <property type="protein sequence ID" value="KAF2264285.1"/>
    <property type="molecule type" value="Genomic_DNA"/>
</dbReference>
<dbReference type="GO" id="GO:0005886">
    <property type="term" value="C:plasma membrane"/>
    <property type="evidence" value="ECO:0007669"/>
    <property type="project" value="TreeGrafter"/>
</dbReference>
<dbReference type="OrthoDB" id="2441642at2759"/>
<dbReference type="PANTHER" id="PTHR23502:SF51">
    <property type="entry name" value="QUINIDINE RESISTANCE PROTEIN 1-RELATED"/>
    <property type="match status" value="1"/>
</dbReference>